<evidence type="ECO:0000256" key="8">
    <source>
        <dbReference type="ARBA" id="ARBA00023098"/>
    </source>
</evidence>
<dbReference type="AlphaFoldDB" id="A0A1Q2LIE3"/>
<name>A0A1Q2LIE3_9HELI</name>
<dbReference type="RefSeq" id="WP_077389198.1">
    <property type="nucleotide sequence ID" value="NZ_CP019645.1"/>
</dbReference>
<keyword evidence="7" id="KW-0808">Transferase</keyword>
<evidence type="ECO:0000256" key="6">
    <source>
        <dbReference type="ARBA" id="ARBA00022676"/>
    </source>
</evidence>
<organism evidence="11 12">
    <name type="scientific">Helicobacter bilis</name>
    <dbReference type="NCBI Taxonomy" id="37372"/>
    <lineage>
        <taxon>Bacteria</taxon>
        <taxon>Pseudomonadati</taxon>
        <taxon>Campylobacterota</taxon>
        <taxon>Epsilonproteobacteria</taxon>
        <taxon>Campylobacterales</taxon>
        <taxon>Helicobacteraceae</taxon>
        <taxon>Helicobacter</taxon>
    </lineage>
</organism>
<comment type="catalytic activity">
    <reaction evidence="9">
        <text>a lipid X + a UDP-2-N,3-O-bis[(3R)-3-hydroxyacyl]-alpha-D-glucosamine = a lipid A disaccharide + UDP + H(+)</text>
        <dbReference type="Rhea" id="RHEA:67828"/>
        <dbReference type="ChEBI" id="CHEBI:15378"/>
        <dbReference type="ChEBI" id="CHEBI:58223"/>
        <dbReference type="ChEBI" id="CHEBI:137748"/>
        <dbReference type="ChEBI" id="CHEBI:176338"/>
        <dbReference type="ChEBI" id="CHEBI:176343"/>
        <dbReference type="EC" id="2.4.1.182"/>
    </reaction>
</comment>
<evidence type="ECO:0000313" key="12">
    <source>
        <dbReference type="Proteomes" id="UP000188298"/>
    </source>
</evidence>
<protein>
    <recommendedName>
        <fullName evidence="3 10">Lipid-A-disaccharide synthase</fullName>
        <ecNumber evidence="2 10">2.4.1.182</ecNumber>
    </recommendedName>
</protein>
<evidence type="ECO:0000256" key="10">
    <source>
        <dbReference type="NCBIfam" id="TIGR00215"/>
    </source>
</evidence>
<gene>
    <name evidence="11" type="ORF">XJ32_08960</name>
</gene>
<evidence type="ECO:0000313" key="11">
    <source>
        <dbReference type="EMBL" id="AQQ60198.1"/>
    </source>
</evidence>
<evidence type="ECO:0000256" key="9">
    <source>
        <dbReference type="ARBA" id="ARBA00048975"/>
    </source>
</evidence>
<keyword evidence="8" id="KW-0443">Lipid metabolism</keyword>
<evidence type="ECO:0000256" key="1">
    <source>
        <dbReference type="ARBA" id="ARBA00002056"/>
    </source>
</evidence>
<comment type="function">
    <text evidence="1">Condensation of UDP-2,3-diacylglucosamine and 2,3-diacylglucosamine-1-phosphate to form lipid A disaccharide, a precursor of lipid A, a phosphorylated glycolipid that anchors the lipopolysaccharide to the outer membrane of the cell.</text>
</comment>
<evidence type="ECO:0000256" key="7">
    <source>
        <dbReference type="ARBA" id="ARBA00022679"/>
    </source>
</evidence>
<keyword evidence="6" id="KW-0328">Glycosyltransferase</keyword>
<dbReference type="KEGG" id="hbl:XJ32_08960"/>
<evidence type="ECO:0000256" key="5">
    <source>
        <dbReference type="ARBA" id="ARBA00022556"/>
    </source>
</evidence>
<dbReference type="EMBL" id="CP019645">
    <property type="protein sequence ID" value="AQQ60198.1"/>
    <property type="molecule type" value="Genomic_DNA"/>
</dbReference>
<dbReference type="PANTHER" id="PTHR30372:SF4">
    <property type="entry name" value="LIPID-A-DISACCHARIDE SYNTHASE, MITOCHONDRIAL-RELATED"/>
    <property type="match status" value="1"/>
</dbReference>
<dbReference type="EC" id="2.4.1.182" evidence="2 10"/>
<dbReference type="PANTHER" id="PTHR30372">
    <property type="entry name" value="LIPID-A-DISACCHARIDE SYNTHASE"/>
    <property type="match status" value="1"/>
</dbReference>
<accession>A0A1Q2LIE3</accession>
<keyword evidence="5" id="KW-0441">Lipid A biosynthesis</keyword>
<dbReference type="SUPFAM" id="SSF53756">
    <property type="entry name" value="UDP-Glycosyltransferase/glycogen phosphorylase"/>
    <property type="match status" value="1"/>
</dbReference>
<evidence type="ECO:0000256" key="4">
    <source>
        <dbReference type="ARBA" id="ARBA00022516"/>
    </source>
</evidence>
<dbReference type="GO" id="GO:0016020">
    <property type="term" value="C:membrane"/>
    <property type="evidence" value="ECO:0007669"/>
    <property type="project" value="GOC"/>
</dbReference>
<evidence type="ECO:0000256" key="2">
    <source>
        <dbReference type="ARBA" id="ARBA00012687"/>
    </source>
</evidence>
<dbReference type="GO" id="GO:0008915">
    <property type="term" value="F:lipid-A-disaccharide synthase activity"/>
    <property type="evidence" value="ECO:0007669"/>
    <property type="project" value="UniProtKB-UniRule"/>
</dbReference>
<dbReference type="GO" id="GO:0005543">
    <property type="term" value="F:phospholipid binding"/>
    <property type="evidence" value="ECO:0007669"/>
    <property type="project" value="TreeGrafter"/>
</dbReference>
<dbReference type="NCBIfam" id="TIGR00215">
    <property type="entry name" value="lpxB"/>
    <property type="match status" value="1"/>
</dbReference>
<dbReference type="InterPro" id="IPR003835">
    <property type="entry name" value="Glyco_trans_19"/>
</dbReference>
<keyword evidence="4" id="KW-0444">Lipid biosynthesis</keyword>
<sequence>MQNITTNKDLITKSSTKELKIFVSALEPSSNLHLRNLAKVLPESCTLIGVCESEIGRQVLSPSEFAIMGFSDVAKKILFFKEAMQILSEAALTCDKILLMDSSSFHLRLAKKIREKNPNIPIMYYILPQVWAWKEWRAKEIERLFDKLACIWPFELHYYEKKARYVGHPLLDIYTESKQFYNKDSNIFVFMPGSRKSEIKKLMNDYRILAKKLLEKHENAILRLIIPEKFRGTKMMEIYGNIDMFHIVYNTQEGLSNASFAFVCAGTATLEASLMQIPFVLVYRAKWIDYFIARMFVKLNFVGLANIIYQAMLKENGKDIKKAGLGDDYLHEELLQNDCNAKNMLKAYENFEYERYFEGTSTLRKYLKHGSKDNVAKWLLEP</sequence>
<evidence type="ECO:0000256" key="3">
    <source>
        <dbReference type="ARBA" id="ARBA00020902"/>
    </source>
</evidence>
<proteinExistence type="predicted"/>
<dbReference type="Pfam" id="PF02684">
    <property type="entry name" value="LpxB"/>
    <property type="match status" value="1"/>
</dbReference>
<reference evidence="11 12" key="1">
    <citation type="submission" date="2017-02" db="EMBL/GenBank/DDBJ databases">
        <title>Whole genome sequencing of Helicobacter bilis strain AAQJH.</title>
        <authorList>
            <person name="Conlan S."/>
            <person name="Thomas P.J."/>
            <person name="Mullikin J."/>
            <person name="Palmore T.N."/>
            <person name="Frank K.M."/>
            <person name="Segre J.A."/>
        </authorList>
    </citation>
    <scope>NUCLEOTIDE SEQUENCE [LARGE SCALE GENOMIC DNA]</scope>
    <source>
        <strain evidence="11 12">AAQJH</strain>
    </source>
</reference>
<dbReference type="GO" id="GO:0009245">
    <property type="term" value="P:lipid A biosynthetic process"/>
    <property type="evidence" value="ECO:0007669"/>
    <property type="project" value="UniProtKB-UniRule"/>
</dbReference>
<dbReference type="Proteomes" id="UP000188298">
    <property type="component" value="Chromosome"/>
</dbReference>